<evidence type="ECO:0000256" key="1">
    <source>
        <dbReference type="SAM" id="Phobius"/>
    </source>
</evidence>
<organism evidence="2 3">
    <name type="scientific">Halopenitus persicus</name>
    <dbReference type="NCBI Taxonomy" id="1048396"/>
    <lineage>
        <taxon>Archaea</taxon>
        <taxon>Methanobacteriati</taxon>
        <taxon>Methanobacteriota</taxon>
        <taxon>Stenosarchaea group</taxon>
        <taxon>Halobacteria</taxon>
        <taxon>Halobacteriales</taxon>
        <taxon>Haloferacaceae</taxon>
        <taxon>Halopenitus</taxon>
    </lineage>
</organism>
<keyword evidence="1" id="KW-0472">Membrane</keyword>
<proteinExistence type="predicted"/>
<protein>
    <submittedName>
        <fullName evidence="2">Uncharacterized protein</fullName>
    </submittedName>
</protein>
<feature type="transmembrane region" description="Helical" evidence="1">
    <location>
        <begin position="7"/>
        <end position="25"/>
    </location>
</feature>
<name>A0A1H3P3W1_9EURY</name>
<sequence>MKVHPNIVPNMMVIILHYIMIFIDIEDGFFNTSIGYTVC</sequence>
<keyword evidence="1" id="KW-1133">Transmembrane helix</keyword>
<keyword evidence="1" id="KW-0812">Transmembrane</keyword>
<evidence type="ECO:0000313" key="3">
    <source>
        <dbReference type="Proteomes" id="UP000199079"/>
    </source>
</evidence>
<dbReference type="Proteomes" id="UP000199079">
    <property type="component" value="Unassembled WGS sequence"/>
</dbReference>
<evidence type="ECO:0000313" key="2">
    <source>
        <dbReference type="EMBL" id="SDY95802.1"/>
    </source>
</evidence>
<reference evidence="3" key="1">
    <citation type="submission" date="2016-10" db="EMBL/GenBank/DDBJ databases">
        <authorList>
            <person name="Varghese N."/>
            <person name="Submissions S."/>
        </authorList>
    </citation>
    <scope>NUCLEOTIDE SEQUENCE [LARGE SCALE GENOMIC DNA]</scope>
    <source>
        <strain evidence="3">DC30,IBRC 10041,KCTC 4046</strain>
    </source>
</reference>
<keyword evidence="3" id="KW-1185">Reference proteome</keyword>
<dbReference type="EMBL" id="FNPC01000019">
    <property type="protein sequence ID" value="SDY95802.1"/>
    <property type="molecule type" value="Genomic_DNA"/>
</dbReference>
<gene>
    <name evidence="2" type="ORF">SAMN05216564_1197</name>
</gene>
<accession>A0A1H3P3W1</accession>
<dbReference type="AlphaFoldDB" id="A0A1H3P3W1"/>